<keyword evidence="2" id="KW-0812">Transmembrane</keyword>
<dbReference type="SUPFAM" id="SSF47413">
    <property type="entry name" value="lambda repressor-like DNA-binding domains"/>
    <property type="match status" value="1"/>
</dbReference>
<gene>
    <name evidence="4" type="ORF">FYJ76_04875</name>
    <name evidence="5" type="ORF">GMD59_09965</name>
</gene>
<protein>
    <submittedName>
        <fullName evidence="5">Helix-turn-helix domain-containing protein</fullName>
    </submittedName>
    <submittedName>
        <fullName evidence="4">Helix-turn-helix transcriptional regulator</fullName>
    </submittedName>
</protein>
<keyword evidence="2" id="KW-0472">Membrane</keyword>
<dbReference type="PANTHER" id="PTHR46558">
    <property type="entry name" value="TRACRIPTIONAL REGULATORY PROTEIN-RELATED-RELATED"/>
    <property type="match status" value="1"/>
</dbReference>
<keyword evidence="2" id="KW-1133">Transmembrane helix</keyword>
<dbReference type="Gene3D" id="1.10.260.40">
    <property type="entry name" value="lambda repressor-like DNA-binding domains"/>
    <property type="match status" value="1"/>
</dbReference>
<dbReference type="Pfam" id="PF01381">
    <property type="entry name" value="HTH_3"/>
    <property type="match status" value="1"/>
</dbReference>
<sequence>MPLSEKIAALRKRAGLSQEQLSEALGVSRQAVSKWESGGAMPELDKIVQLSRVLGVSTDALLLDELDCFSSIPPELTGSARPFPVSQGSGTGRAAAFGLMLAGLLCAVLGWREYQALLPVCIGLVLQIVGCVVYETLAAPIPAARCRFYALAVWLLAPVPCAFAVDAVFFFIGHMTSYSSLLALPAVLLLWLCTGCAVTLLLRRAARRFGPE</sequence>
<name>A0A6I2U577_9FIRM</name>
<dbReference type="PROSITE" id="PS50943">
    <property type="entry name" value="HTH_CROC1"/>
    <property type="match status" value="1"/>
</dbReference>
<evidence type="ECO:0000256" key="2">
    <source>
        <dbReference type="SAM" id="Phobius"/>
    </source>
</evidence>
<dbReference type="InterPro" id="IPR010982">
    <property type="entry name" value="Lambda_DNA-bd_dom_sf"/>
</dbReference>
<dbReference type="AlphaFoldDB" id="A0A6I2U577"/>
<dbReference type="EMBL" id="VUNJ01000004">
    <property type="protein sequence ID" value="MST91273.1"/>
    <property type="molecule type" value="Genomic_DNA"/>
</dbReference>
<dbReference type="Proteomes" id="UP000431913">
    <property type="component" value="Unassembled WGS sequence"/>
</dbReference>
<evidence type="ECO:0000256" key="1">
    <source>
        <dbReference type="ARBA" id="ARBA00023125"/>
    </source>
</evidence>
<evidence type="ECO:0000313" key="5">
    <source>
        <dbReference type="EMBL" id="MTS27612.1"/>
    </source>
</evidence>
<dbReference type="SMART" id="SM00530">
    <property type="entry name" value="HTH_XRE"/>
    <property type="match status" value="1"/>
</dbReference>
<evidence type="ECO:0000313" key="4">
    <source>
        <dbReference type="EMBL" id="MST91273.1"/>
    </source>
</evidence>
<feature type="transmembrane region" description="Helical" evidence="2">
    <location>
        <begin position="149"/>
        <end position="172"/>
    </location>
</feature>
<feature type="transmembrane region" description="Helical" evidence="2">
    <location>
        <begin position="178"/>
        <end position="202"/>
    </location>
</feature>
<organism evidence="4 6">
    <name type="scientific">Ruthenibacterium lactatiformans</name>
    <dbReference type="NCBI Taxonomy" id="1550024"/>
    <lineage>
        <taxon>Bacteria</taxon>
        <taxon>Bacillati</taxon>
        <taxon>Bacillota</taxon>
        <taxon>Clostridia</taxon>
        <taxon>Eubacteriales</taxon>
        <taxon>Oscillospiraceae</taxon>
        <taxon>Ruthenibacterium</taxon>
    </lineage>
</organism>
<evidence type="ECO:0000313" key="6">
    <source>
        <dbReference type="Proteomes" id="UP000431913"/>
    </source>
</evidence>
<dbReference type="EMBL" id="WMZU01000014">
    <property type="protein sequence ID" value="MTS27612.1"/>
    <property type="molecule type" value="Genomic_DNA"/>
</dbReference>
<reference evidence="4 6" key="2">
    <citation type="submission" date="2019-08" db="EMBL/GenBank/DDBJ databases">
        <title>In-depth cultivation of the pig gut microbiome towards novel bacterial diversity and tailored functional studies.</title>
        <authorList>
            <person name="Wylensek D."/>
            <person name="Hitch T.C.A."/>
            <person name="Clavel T."/>
        </authorList>
    </citation>
    <scope>NUCLEOTIDE SEQUENCE [LARGE SCALE GENOMIC DNA]</scope>
    <source>
        <strain evidence="4 6">WCA3-601-WT-6J</strain>
    </source>
</reference>
<keyword evidence="1" id="KW-0238">DNA-binding</keyword>
<dbReference type="InterPro" id="IPR001387">
    <property type="entry name" value="Cro/C1-type_HTH"/>
</dbReference>
<feature type="transmembrane region" description="Helical" evidence="2">
    <location>
        <begin position="117"/>
        <end position="137"/>
    </location>
</feature>
<feature type="domain" description="HTH cro/C1-type" evidence="3">
    <location>
        <begin position="7"/>
        <end position="61"/>
    </location>
</feature>
<dbReference type="CDD" id="cd00093">
    <property type="entry name" value="HTH_XRE"/>
    <property type="match status" value="1"/>
</dbReference>
<evidence type="ECO:0000313" key="7">
    <source>
        <dbReference type="Proteomes" id="UP000472755"/>
    </source>
</evidence>
<reference evidence="5 7" key="1">
    <citation type="journal article" date="2019" name="Nat. Med.">
        <title>A library of human gut bacterial isolates paired with longitudinal multiomics data enables mechanistic microbiome research.</title>
        <authorList>
            <person name="Poyet M."/>
            <person name="Groussin M."/>
            <person name="Gibbons S.M."/>
            <person name="Avila-Pacheco J."/>
            <person name="Jiang X."/>
            <person name="Kearney S.M."/>
            <person name="Perrotta A.R."/>
            <person name="Berdy B."/>
            <person name="Zhao S."/>
            <person name="Lieberman T.D."/>
            <person name="Swanson P.K."/>
            <person name="Smith M."/>
            <person name="Roesemann S."/>
            <person name="Alexander J.E."/>
            <person name="Rich S.A."/>
            <person name="Livny J."/>
            <person name="Vlamakis H."/>
            <person name="Clish C."/>
            <person name="Bullock K."/>
            <person name="Deik A."/>
            <person name="Scott J."/>
            <person name="Pierce K.A."/>
            <person name="Xavier R.J."/>
            <person name="Alm E.J."/>
        </authorList>
    </citation>
    <scope>NUCLEOTIDE SEQUENCE [LARGE SCALE GENOMIC DNA]</scope>
    <source>
        <strain evidence="5 7">BIOML-A4</strain>
    </source>
</reference>
<comment type="caution">
    <text evidence="4">The sequence shown here is derived from an EMBL/GenBank/DDBJ whole genome shotgun (WGS) entry which is preliminary data.</text>
</comment>
<evidence type="ECO:0000259" key="3">
    <source>
        <dbReference type="PROSITE" id="PS50943"/>
    </source>
</evidence>
<proteinExistence type="predicted"/>
<dbReference type="PANTHER" id="PTHR46558:SF13">
    <property type="entry name" value="HTH-TYPE TRANSCRIPTIONAL REGULATOR IMMR"/>
    <property type="match status" value="1"/>
</dbReference>
<accession>A0A6I2U577</accession>
<dbReference type="GO" id="GO:0003677">
    <property type="term" value="F:DNA binding"/>
    <property type="evidence" value="ECO:0007669"/>
    <property type="project" value="UniProtKB-KW"/>
</dbReference>
<dbReference type="Proteomes" id="UP000472755">
    <property type="component" value="Unassembled WGS sequence"/>
</dbReference>
<dbReference type="RefSeq" id="WP_082432074.1">
    <property type="nucleotide sequence ID" value="NZ_VUNJ01000004.1"/>
</dbReference>
<feature type="transmembrane region" description="Helical" evidence="2">
    <location>
        <begin position="94"/>
        <end position="111"/>
    </location>
</feature>